<dbReference type="RefSeq" id="WP_142986704.1">
    <property type="nucleotide sequence ID" value="NZ_FXTD01000006.1"/>
</dbReference>
<proteinExistence type="predicted"/>
<dbReference type="InterPro" id="IPR002808">
    <property type="entry name" value="AdoCbi_amidolase"/>
</dbReference>
<keyword evidence="3" id="KW-1185">Reference proteome</keyword>
<dbReference type="Proteomes" id="UP000319712">
    <property type="component" value="Unassembled WGS sequence"/>
</dbReference>
<keyword evidence="2" id="KW-0378">Hydrolase</keyword>
<dbReference type="GO" id="GO:0016787">
    <property type="term" value="F:hydrolase activity"/>
    <property type="evidence" value="ECO:0007669"/>
    <property type="project" value="UniProtKB-KW"/>
</dbReference>
<name>A0A521D995_9EURY</name>
<dbReference type="Pfam" id="PF01955">
    <property type="entry name" value="CbiZ"/>
    <property type="match status" value="1"/>
</dbReference>
<evidence type="ECO:0000313" key="2">
    <source>
        <dbReference type="EMBL" id="SMO68248.1"/>
    </source>
</evidence>
<dbReference type="PANTHER" id="PTHR35336">
    <property type="entry name" value="ADENOSYLCOBINAMIDE AMIDOHYDROLASE"/>
    <property type="match status" value="1"/>
</dbReference>
<dbReference type="PANTHER" id="PTHR35336:SF5">
    <property type="entry name" value="ADENOSYLCOBINAMIDE AMIDOHYDROLASE"/>
    <property type="match status" value="1"/>
</dbReference>
<dbReference type="OrthoDB" id="157452at2157"/>
<dbReference type="AlphaFoldDB" id="A0A521D995"/>
<dbReference type="EMBL" id="FXTD01000006">
    <property type="protein sequence ID" value="SMO68248.1"/>
    <property type="molecule type" value="Genomic_DNA"/>
</dbReference>
<sequence length="277" mass="28173">MSPRSPAFRADVADGVCRFRRVDGATRFLSTGFDGGIRVADAVHNVTVPEGWDDAGRRDLSEYVDGRVRDAGFADRATDGLTDRDAPALLTGVDQRHARIARLDGATAVATAGVSNPAALPISDGDVDSVAEDDVAPTTGTVNLLVGSERALSPGALANLVAVVAEAKAATLLATVGFPGTTSDAVVVGCPAERADATGSGSTRARADTDGPEPAAFSGSATPIGSAVRACVRDAVCASLASRYGADFEEAPASISDAEYGVVTDERAAVEPVDRQT</sequence>
<feature type="region of interest" description="Disordered" evidence="1">
    <location>
        <begin position="197"/>
        <end position="219"/>
    </location>
</feature>
<protein>
    <submittedName>
        <fullName evidence="2">Adenosylcobinamide hydrolase</fullName>
    </submittedName>
</protein>
<reference evidence="2 3" key="1">
    <citation type="submission" date="2017-05" db="EMBL/GenBank/DDBJ databases">
        <authorList>
            <person name="Varghese N."/>
            <person name="Submissions S."/>
        </authorList>
    </citation>
    <scope>NUCLEOTIDE SEQUENCE [LARGE SCALE GENOMIC DNA]</scope>
    <source>
        <strain evidence="2 3">DSM 19504</strain>
    </source>
</reference>
<evidence type="ECO:0000313" key="3">
    <source>
        <dbReference type="Proteomes" id="UP000319712"/>
    </source>
</evidence>
<evidence type="ECO:0000256" key="1">
    <source>
        <dbReference type="SAM" id="MobiDB-lite"/>
    </source>
</evidence>
<dbReference type="InterPro" id="IPR052209">
    <property type="entry name" value="CbiZ"/>
</dbReference>
<gene>
    <name evidence="2" type="ORF">SAMN06264867_106131</name>
</gene>
<organism evidence="2 3">
    <name type="scientific">Halorubrum cibi</name>
    <dbReference type="NCBI Taxonomy" id="413815"/>
    <lineage>
        <taxon>Archaea</taxon>
        <taxon>Methanobacteriati</taxon>
        <taxon>Methanobacteriota</taxon>
        <taxon>Stenosarchaea group</taxon>
        <taxon>Halobacteria</taxon>
        <taxon>Halobacteriales</taxon>
        <taxon>Haloferacaceae</taxon>
        <taxon>Halorubrum</taxon>
    </lineage>
</organism>
<accession>A0A521D995</accession>